<dbReference type="EMBL" id="JBHFPV010000002">
    <property type="protein sequence ID" value="MFH6603755.1"/>
    <property type="molecule type" value="Genomic_DNA"/>
</dbReference>
<accession>A0ACC7LKJ3</accession>
<dbReference type="Proteomes" id="UP001595191">
    <property type="component" value="Unassembled WGS sequence"/>
</dbReference>
<evidence type="ECO:0000313" key="2">
    <source>
        <dbReference type="Proteomes" id="UP001595191"/>
    </source>
</evidence>
<keyword evidence="2" id="KW-1185">Reference proteome</keyword>
<gene>
    <name evidence="1" type="primary">aroB</name>
    <name evidence="1" type="ORF">ACEZ3G_09735</name>
</gene>
<evidence type="ECO:0000313" key="1">
    <source>
        <dbReference type="EMBL" id="MFH6603755.1"/>
    </source>
</evidence>
<proteinExistence type="predicted"/>
<organism evidence="1 2">
    <name type="scientific">Meishania litoralis</name>
    <dbReference type="NCBI Taxonomy" id="3434685"/>
    <lineage>
        <taxon>Bacteria</taxon>
        <taxon>Pseudomonadati</taxon>
        <taxon>Bacteroidota</taxon>
        <taxon>Flavobacteriia</taxon>
        <taxon>Flavobacteriales</taxon>
        <taxon>Flavobacteriaceae</taxon>
        <taxon>Meishania</taxon>
    </lineage>
</organism>
<reference evidence="1" key="1">
    <citation type="submission" date="2024-09" db="EMBL/GenBank/DDBJ databases">
        <authorList>
            <person name="Liu J."/>
        </authorList>
    </citation>
    <scope>NUCLEOTIDE SEQUENCE</scope>
    <source>
        <strain evidence="1">NBU2967</strain>
    </source>
</reference>
<name>A0ACC7LKJ3_9FLAO</name>
<sequence>MQRTDKHSIITSEYAVYFNTLAFQALNEHLKKIAYSKIFILVDENTKRHCLPLFFQAVSGSKSMQIIEIVSGEANKNISTCLNVWNTLSDFDADRKSLLINLGGGVITDLGGFVASTFKRGIKFINIPSTLLAMVDASVGGKTGVDLGALKNQIGVINQPEMVLIVTDFLSTLEPRQLQSGFAEMLKHGLILDPQYWKILNKVSDFNGLDESIHKSVQIKNHVVMKDPTELNLRKVLNFGHTLGHAIESYFLDSESHELLLHGEAIAIGMVMEAYLSYKLTGLPENELTEITTSFVGRYGKVEFLNDDIKQILSLLKFDKKNSHGNINFVLLETIGSPKIDVRVPENLLVEAFAYYAEQ</sequence>
<dbReference type="EC" id="4.2.3.4" evidence="1"/>
<protein>
    <submittedName>
        <fullName evidence="1">3-dehydroquinate synthase</fullName>
        <ecNumber evidence="1">4.2.3.4</ecNumber>
    </submittedName>
</protein>
<keyword evidence="1" id="KW-0456">Lyase</keyword>
<comment type="caution">
    <text evidence="1">The sequence shown here is derived from an EMBL/GenBank/DDBJ whole genome shotgun (WGS) entry which is preliminary data.</text>
</comment>